<proteinExistence type="predicted"/>
<accession>A0A4S8JKS9</accession>
<dbReference type="EMBL" id="PYDT01000004">
    <property type="protein sequence ID" value="THU61984.1"/>
    <property type="molecule type" value="Genomic_DNA"/>
</dbReference>
<dbReference type="Proteomes" id="UP000317650">
    <property type="component" value="Chromosome 1"/>
</dbReference>
<dbReference type="PANTHER" id="PTHR34467">
    <property type="entry name" value="TRANSMEMBRANE PROTEIN"/>
    <property type="match status" value="1"/>
</dbReference>
<keyword evidence="3" id="KW-1185">Reference proteome</keyword>
<feature type="compositionally biased region" description="Basic and acidic residues" evidence="1">
    <location>
        <begin position="1"/>
        <end position="21"/>
    </location>
</feature>
<name>A0A4S8JKS9_MUSBA</name>
<comment type="caution">
    <text evidence="2">The sequence shown here is derived from an EMBL/GenBank/DDBJ whole genome shotgun (WGS) entry which is preliminary data.</text>
</comment>
<protein>
    <submittedName>
        <fullName evidence="2">Uncharacterized protein</fullName>
    </submittedName>
</protein>
<organism evidence="2 3">
    <name type="scientific">Musa balbisiana</name>
    <name type="common">Banana</name>
    <dbReference type="NCBI Taxonomy" id="52838"/>
    <lineage>
        <taxon>Eukaryota</taxon>
        <taxon>Viridiplantae</taxon>
        <taxon>Streptophyta</taxon>
        <taxon>Embryophyta</taxon>
        <taxon>Tracheophyta</taxon>
        <taxon>Spermatophyta</taxon>
        <taxon>Magnoliopsida</taxon>
        <taxon>Liliopsida</taxon>
        <taxon>Zingiberales</taxon>
        <taxon>Musaceae</taxon>
        <taxon>Musa</taxon>
    </lineage>
</organism>
<dbReference type="PANTHER" id="PTHR34467:SF1">
    <property type="entry name" value="OS05G0542300 PROTEIN"/>
    <property type="match status" value="1"/>
</dbReference>
<evidence type="ECO:0000313" key="2">
    <source>
        <dbReference type="EMBL" id="THU61984.1"/>
    </source>
</evidence>
<evidence type="ECO:0000313" key="3">
    <source>
        <dbReference type="Proteomes" id="UP000317650"/>
    </source>
</evidence>
<dbReference type="AlphaFoldDB" id="A0A4S8JKS9"/>
<reference evidence="2 3" key="1">
    <citation type="journal article" date="2019" name="Nat. Plants">
        <title>Genome sequencing of Musa balbisiana reveals subgenome evolution and function divergence in polyploid bananas.</title>
        <authorList>
            <person name="Yao X."/>
        </authorList>
    </citation>
    <scope>NUCLEOTIDE SEQUENCE [LARGE SCALE GENOMIC DNA]</scope>
    <source>
        <strain evidence="3">cv. DH-PKW</strain>
        <tissue evidence="2">Leaves</tissue>
    </source>
</reference>
<evidence type="ECO:0000256" key="1">
    <source>
        <dbReference type="SAM" id="MobiDB-lite"/>
    </source>
</evidence>
<feature type="region of interest" description="Disordered" evidence="1">
    <location>
        <begin position="1"/>
        <end position="39"/>
    </location>
</feature>
<gene>
    <name evidence="2" type="ORF">C4D60_Mb01t00360</name>
</gene>
<sequence>MSGSREETPLRLVGRRTDPVKRTSVTSVPQPLAPPAFTPPTQSPVPALVPMLLEVLLMQVEEIGELGHTRDIVVFLYHHMQYLSGGEQASRNSDSNHGWWTMPKAAKACISICCCPSIKEALVPTLLKPSKVPTENSNNNLNHASLVGSSEDGTYPALQVTKVHTRKALIEFTMDYDYGGPNPRHDPRKGKPGRGL</sequence>